<sequence length="1719" mass="201745">MDDENRTDDTYNIQPDQTLSVRLQRGVEMDADRDEDIFASLQHMIDMYPNSRDITFNNIPISQITNLDDLEMYIEQELNLNLPEDVESFLNSEQSGGAVTQETSASASVNSQLTDDGFDDDDDDDDDASHSTSHATHESKREHSPPDSRPNMSDLRIVLLGKSIEENRRVVNLILNKEAFERKASSSGVEEFSERVEGRNITVISTSHLLNPELKLQAIIQKASALSSPEPHVIILVLQHRDFSKKQRDRLLSVLNCFGEQAMKRTLILTTDDEPGHAGLRSAQENEFIQEISTECGGGHLQLHNTRHSLFIKKVEEMISEQQNSTLDSRAADSDDRQLVKQEGHESRKSESASQEYDKRELRIVLLGKNVSENSRVRNSILVTDVDEQHNVLNISRMVNARHVVVINTLHLLNLDTSDDQITQTVRECAEMSDPGPHAFILVLQYKDFTEDDMTRVKHVLNTFSEEAINHTIIIMTDKETHYSHMNTAISQLINVCRGRHLLLEEGKPDWPAEILNRVDMMLKYTKEYYVTCELYEDAKEVSEEEEQRRSLRSSRSEVNKHLSYHGDDGKSQQSKISEGTLESERRWSTSGGRPEMCDLRIVIFGKSVSENSRVRNLILGIDMCENEDLAALTRHNVTQIAGTVEDRHVMVINTLHLLNPDTTDHQITQTVKECVDMSDPGPHAFILVLQYKDFTEDDMTRVKYVLNTFSEDALKHTIALTTDKETPRSMFSAFKLTGGSAAVQTIHQLMKECGGGHLQLDERNKANIIQLIDKMLQENQDAYLTCDTFSEVIGTSVDEPISLEENNEKSPRHSDDGNPKEAQKLRSEEGSFSYFTGHSPPAIRPSLSANLTVRQKLNLVLCGSNGSLKVSVSKLLRGKKFKSTSRQASSEIRVKKEKIHGRQVSLLELPALSRLSEDEVMHQTLHCVSLCDSEVHAFLLIIPAGPLTDEEKAEIETIKRTFDSCEQFILMFMTKQTVEGPVTDFVKFHEDPKRLCSQYGGRYKVMGLKELENAKRILELLNYIENLKTKPYSLQMYMTAQQNRVRGELEKKMSEMEKKIKDLQQRIQTEGSEDETENHECLRIVLIGRTGSGKSATGNTILGREEFCSQLRPDSVTNVCEKGVGEVDGRSVAVVDTPGLFDTTLTNDQVVEEIVKCVSLSAPGPHVFVIVLSLGRFTKEETDTIDLIKKIFGTKSAQFSIVLFTRGDDLNESINDYVSKYNCAELQKLIRDCENRFLAFNNREKQDKTQVMKLLKMIEEVKSNNQGGYFTNSMFEEAEMSIKKRMEEIMKEREREMQAQNEALKAKYEIEMNNVMKRLEEEKQRAEEEKLKIENKFREKEEKLKKEFEEKEKADQIKQEIQHQKRSEEEKQQRAEYHQRIEEMMREIDNQRSQYEQQQKEREEQDRKREEKYRQDQEKMRNEQERIIAEVQRKQEEEIKKKYYDNQKRNKEEEEERQRWERRIKEAENDRKEILEEIKRQQREWEDEKRRRLREREEEERKRKEKHEEQLREKQEELEKMRKRFEGEREEERQKMEEERQKQRREREEKERDYEEKRQETKRHYERLERERKEEWERRKHEDEERREDERRRWKKMIEDLKREQEEEKGRREAEEKVRQKREEKERDEMKQKHEEEIKQIKKKHEVEARKQAEELNDFREKKEQLIQELQQMLEERQKQHQILEKIYQHLQEQKEEEIKDLLQEVERMKNKSSCNIL</sequence>
<organism evidence="1 2">
    <name type="scientific">Danio rerio</name>
    <name type="common">Zebrafish</name>
    <name type="synonym">Brachydanio rerio</name>
    <dbReference type="NCBI Taxonomy" id="7955"/>
    <lineage>
        <taxon>Eukaryota</taxon>
        <taxon>Metazoa</taxon>
        <taxon>Chordata</taxon>
        <taxon>Craniata</taxon>
        <taxon>Vertebrata</taxon>
        <taxon>Euteleostomi</taxon>
        <taxon>Actinopterygii</taxon>
        <taxon>Neopterygii</taxon>
        <taxon>Teleostei</taxon>
        <taxon>Ostariophysi</taxon>
        <taxon>Cypriniformes</taxon>
        <taxon>Danionidae</taxon>
        <taxon>Danioninae</taxon>
        <taxon>Danio</taxon>
    </lineage>
</organism>
<reference evidence="2" key="1">
    <citation type="submission" date="2025-08" db="UniProtKB">
        <authorList>
            <consortium name="RefSeq"/>
        </authorList>
    </citation>
    <scope>IDENTIFICATION</scope>
    <source>
        <strain evidence="2">Tuebingen</strain>
        <tissue evidence="2">Fibroblasts and whole tissue</tissue>
    </source>
</reference>
<evidence type="ECO:0000313" key="1">
    <source>
        <dbReference type="Proteomes" id="UP000000437"/>
    </source>
</evidence>
<dbReference type="Proteomes" id="UP000000437">
    <property type="component" value="Chromosome 3"/>
</dbReference>
<accession>A0AC58IZY6</accession>
<protein>
    <submittedName>
        <fullName evidence="2">Uncharacterized protein isoform X1</fullName>
    </submittedName>
</protein>
<evidence type="ECO:0000313" key="2">
    <source>
        <dbReference type="RefSeq" id="XP_073799800.1"/>
    </source>
</evidence>
<gene>
    <name evidence="2" type="primary">LOC100329848</name>
</gene>
<proteinExistence type="predicted"/>
<keyword evidence="1" id="KW-1185">Reference proteome</keyword>
<dbReference type="RefSeq" id="XP_073799800.1">
    <property type="nucleotide sequence ID" value="XM_073943699.1"/>
</dbReference>
<name>A0AC58IZY6_DANRE</name>